<dbReference type="EMBL" id="CAMKVN010003750">
    <property type="protein sequence ID" value="CAI2185499.1"/>
    <property type="molecule type" value="Genomic_DNA"/>
</dbReference>
<accession>A0A9W4SYS2</accession>
<dbReference type="OrthoDB" id="2449845at2759"/>
<reference evidence="1" key="1">
    <citation type="submission" date="2022-08" db="EMBL/GenBank/DDBJ databases">
        <authorList>
            <person name="Kallberg Y."/>
            <person name="Tangrot J."/>
            <person name="Rosling A."/>
        </authorList>
    </citation>
    <scope>NUCLEOTIDE SEQUENCE</scope>
    <source>
        <strain evidence="1">Wild A</strain>
    </source>
</reference>
<comment type="caution">
    <text evidence="1">The sequence shown here is derived from an EMBL/GenBank/DDBJ whole genome shotgun (WGS) entry which is preliminary data.</text>
</comment>
<evidence type="ECO:0000313" key="1">
    <source>
        <dbReference type="EMBL" id="CAI2185499.1"/>
    </source>
</evidence>
<gene>
    <name evidence="1" type="ORF">FWILDA_LOCUS12107</name>
</gene>
<evidence type="ECO:0000313" key="2">
    <source>
        <dbReference type="Proteomes" id="UP001153678"/>
    </source>
</evidence>
<protein>
    <submittedName>
        <fullName evidence="1">6881_t:CDS:1</fullName>
    </submittedName>
</protein>
<dbReference type="Proteomes" id="UP001153678">
    <property type="component" value="Unassembled WGS sequence"/>
</dbReference>
<organism evidence="1 2">
    <name type="scientific">Funneliformis geosporum</name>
    <dbReference type="NCBI Taxonomy" id="1117311"/>
    <lineage>
        <taxon>Eukaryota</taxon>
        <taxon>Fungi</taxon>
        <taxon>Fungi incertae sedis</taxon>
        <taxon>Mucoromycota</taxon>
        <taxon>Glomeromycotina</taxon>
        <taxon>Glomeromycetes</taxon>
        <taxon>Glomerales</taxon>
        <taxon>Glomeraceae</taxon>
        <taxon>Funneliformis</taxon>
    </lineage>
</organism>
<dbReference type="AlphaFoldDB" id="A0A9W4SYS2"/>
<keyword evidence="2" id="KW-1185">Reference proteome</keyword>
<feature type="non-terminal residue" evidence="1">
    <location>
        <position position="1"/>
    </location>
</feature>
<proteinExistence type="predicted"/>
<name>A0A9W4SYS2_9GLOM</name>
<sequence length="139" mass="15912">MIPSPSTNIAKYRKLGEDMIQFIDLCVQHDETENSFIWALKMIKKGTGNLIPRVIFTDSDPAMANAISLEFSDSIHSNSYIKQQLDPFKHKWAVCYTNNQFTADANSTQREIQEVLNKESEYARVEEYKDQIPTVGFAT</sequence>